<name>A0AAN9JPD5_CLITE</name>
<reference evidence="3 4" key="1">
    <citation type="submission" date="2024-01" db="EMBL/GenBank/DDBJ databases">
        <title>The genomes of 5 underutilized Papilionoideae crops provide insights into root nodulation and disease resistance.</title>
        <authorList>
            <person name="Yuan L."/>
        </authorList>
    </citation>
    <scope>NUCLEOTIDE SEQUENCE [LARGE SCALE GENOMIC DNA]</scope>
    <source>
        <strain evidence="3">LY-2023</strain>
        <tissue evidence="3">Leaf</tissue>
    </source>
</reference>
<feature type="chain" id="PRO_5042895515" description="Precursor of CEP14" evidence="2">
    <location>
        <begin position="25"/>
        <end position="97"/>
    </location>
</feature>
<dbReference type="Proteomes" id="UP001359559">
    <property type="component" value="Unassembled WGS sequence"/>
</dbReference>
<dbReference type="AlphaFoldDB" id="A0AAN9JPD5"/>
<comment type="caution">
    <text evidence="3">The sequence shown here is derived from an EMBL/GenBank/DDBJ whole genome shotgun (WGS) entry which is preliminary data.</text>
</comment>
<feature type="signal peptide" evidence="2">
    <location>
        <begin position="1"/>
        <end position="24"/>
    </location>
</feature>
<dbReference type="GO" id="GO:0006995">
    <property type="term" value="P:cellular response to nitrogen starvation"/>
    <property type="evidence" value="ECO:0007669"/>
    <property type="project" value="InterPro"/>
</dbReference>
<dbReference type="InterPro" id="IPR038930">
    <property type="entry name" value="CEP13/CEP14"/>
</dbReference>
<evidence type="ECO:0000313" key="4">
    <source>
        <dbReference type="Proteomes" id="UP001359559"/>
    </source>
</evidence>
<dbReference type="GO" id="GO:0006970">
    <property type="term" value="P:response to osmotic stress"/>
    <property type="evidence" value="ECO:0007669"/>
    <property type="project" value="InterPro"/>
</dbReference>
<organism evidence="3 4">
    <name type="scientific">Clitoria ternatea</name>
    <name type="common">Butterfly pea</name>
    <dbReference type="NCBI Taxonomy" id="43366"/>
    <lineage>
        <taxon>Eukaryota</taxon>
        <taxon>Viridiplantae</taxon>
        <taxon>Streptophyta</taxon>
        <taxon>Embryophyta</taxon>
        <taxon>Tracheophyta</taxon>
        <taxon>Spermatophyta</taxon>
        <taxon>Magnoliopsida</taxon>
        <taxon>eudicotyledons</taxon>
        <taxon>Gunneridae</taxon>
        <taxon>Pentapetalae</taxon>
        <taxon>rosids</taxon>
        <taxon>fabids</taxon>
        <taxon>Fabales</taxon>
        <taxon>Fabaceae</taxon>
        <taxon>Papilionoideae</taxon>
        <taxon>50 kb inversion clade</taxon>
        <taxon>NPAAA clade</taxon>
        <taxon>indigoferoid/millettioid clade</taxon>
        <taxon>Phaseoleae</taxon>
        <taxon>Clitoria</taxon>
    </lineage>
</organism>
<feature type="region of interest" description="Disordered" evidence="1">
    <location>
        <begin position="29"/>
        <end position="69"/>
    </location>
</feature>
<protein>
    <recommendedName>
        <fullName evidence="5">Precursor of CEP14</fullName>
    </recommendedName>
</protein>
<evidence type="ECO:0000313" key="3">
    <source>
        <dbReference type="EMBL" id="KAK7302980.1"/>
    </source>
</evidence>
<dbReference type="EMBL" id="JAYKXN010000003">
    <property type="protein sequence ID" value="KAK7302980.1"/>
    <property type="molecule type" value="Genomic_DNA"/>
</dbReference>
<dbReference type="PANTHER" id="PTHR37180:SF2">
    <property type="entry name" value="PRECURSOR OF CEP14"/>
    <property type="match status" value="1"/>
</dbReference>
<keyword evidence="2" id="KW-0732">Signal</keyword>
<evidence type="ECO:0000256" key="1">
    <source>
        <dbReference type="SAM" id="MobiDB-lite"/>
    </source>
</evidence>
<keyword evidence="4" id="KW-1185">Reference proteome</keyword>
<gene>
    <name evidence="3" type="ORF">RJT34_13878</name>
</gene>
<evidence type="ECO:0000256" key="2">
    <source>
        <dbReference type="SAM" id="SignalP"/>
    </source>
</evidence>
<feature type="compositionally biased region" description="Polar residues" evidence="1">
    <location>
        <begin position="37"/>
        <end position="48"/>
    </location>
</feature>
<dbReference type="PANTHER" id="PTHR37180">
    <property type="entry name" value="PRECURSOR OF CEP14"/>
    <property type="match status" value="1"/>
</dbReference>
<accession>A0AAN9JPD5</accession>
<sequence>MARLASLLVLFLLLFASMSTCLQGRKLHVGAEKQSNKTEPSSRNSLFMSSLPKGTVPSSSPSKKGHAAEVDEKLIARHLISTERVLLRSVPSPGAGH</sequence>
<evidence type="ECO:0008006" key="5">
    <source>
        <dbReference type="Google" id="ProtNLM"/>
    </source>
</evidence>
<proteinExistence type="predicted"/>